<dbReference type="NCBIfam" id="NF004837">
    <property type="entry name" value="PRK06187.1"/>
    <property type="match status" value="1"/>
</dbReference>
<dbReference type="InParanoid" id="A0A1Y5TSA0"/>
<dbReference type="Pfam" id="PF00501">
    <property type="entry name" value="AMP-binding"/>
    <property type="match status" value="1"/>
</dbReference>
<dbReference type="InterPro" id="IPR042099">
    <property type="entry name" value="ANL_N_sf"/>
</dbReference>
<dbReference type="Pfam" id="PF13193">
    <property type="entry name" value="AMP-binding_C"/>
    <property type="match status" value="1"/>
</dbReference>
<dbReference type="EMBL" id="FWFR01000003">
    <property type="protein sequence ID" value="SLN71030.1"/>
    <property type="molecule type" value="Genomic_DNA"/>
</dbReference>
<evidence type="ECO:0000256" key="2">
    <source>
        <dbReference type="ARBA" id="ARBA00022598"/>
    </source>
</evidence>
<organism evidence="8 9">
    <name type="scientific">Oceanibacterium hippocampi</name>
    <dbReference type="NCBI Taxonomy" id="745714"/>
    <lineage>
        <taxon>Bacteria</taxon>
        <taxon>Pseudomonadati</taxon>
        <taxon>Pseudomonadota</taxon>
        <taxon>Alphaproteobacteria</taxon>
        <taxon>Sneathiellales</taxon>
        <taxon>Sneathiellaceae</taxon>
        <taxon>Oceanibacterium</taxon>
    </lineage>
</organism>
<proteinExistence type="inferred from homology"/>
<sequence>MNNLSYFLTRTAAANGSRPAIFHGETTHSYAWMDRQVSRLANGLVSLGLKPGDHVGLILANNPSGLVSLFAPLRAGMTIVPMNPKLHPQEHGYMLENSESRALIVSASLLDGLLAADPDLPDRLVVIAIDRPAGDDPRIVDFADLLARSADRFEDADVDADDIAWIFYTSGTTGKPKGAMLSHRNLTTMVNTQLIEFNPVKASDRLAYIAPLSHSNGLMAFQHVARAAGHVFPTFSRFTAGDFYRMVERYRVTTAFMVPTIIQIMLDDPSHKEHDLSSLHTVMYGGAPMYVDRLKEAVDTFGPIFVQGFAQGEAPMGCTCLPREEHLARDEVGERRLGSAGRECLFVKVRIFDNDGNQLPPGEAGEIVVRGDLVMRGYWKNPEANRAALQDGWLRTGDIGYLDEGGYLFLTDRKKDMIISGGHNIYPREIEEVLYRHPAIQEATVFGLPDRKWGERVVAAIVRKGAAELDEAGVVEWCRGNLASYKKPTEVHFFDELPKSGYGKILKREVRILVGG</sequence>
<dbReference type="OrthoDB" id="9803968at2"/>
<evidence type="ECO:0000256" key="4">
    <source>
        <dbReference type="ARBA" id="ARBA00066616"/>
    </source>
</evidence>
<dbReference type="InterPro" id="IPR000873">
    <property type="entry name" value="AMP-dep_synth/lig_dom"/>
</dbReference>
<dbReference type="GO" id="GO:0016877">
    <property type="term" value="F:ligase activity, forming carbon-sulfur bonds"/>
    <property type="evidence" value="ECO:0007669"/>
    <property type="project" value="UniProtKB-ARBA"/>
</dbReference>
<protein>
    <recommendedName>
        <fullName evidence="5">3-methylmercaptopropionyl-CoA ligase</fullName>
        <ecNumber evidence="4">6.2.1.44</ecNumber>
    </recommendedName>
</protein>
<evidence type="ECO:0000313" key="8">
    <source>
        <dbReference type="EMBL" id="SLN71030.1"/>
    </source>
</evidence>
<comment type="catalytic activity">
    <reaction evidence="3">
        <text>3-(methylsulfanyl)propanoate + ATP + CoA = 3-(methylsulfanyl)propanoyl-CoA + AMP + diphosphate</text>
        <dbReference type="Rhea" id="RHEA:43052"/>
        <dbReference type="ChEBI" id="CHEBI:30616"/>
        <dbReference type="ChEBI" id="CHEBI:33019"/>
        <dbReference type="ChEBI" id="CHEBI:49016"/>
        <dbReference type="ChEBI" id="CHEBI:57287"/>
        <dbReference type="ChEBI" id="CHEBI:82815"/>
        <dbReference type="ChEBI" id="CHEBI:456215"/>
        <dbReference type="EC" id="6.2.1.44"/>
    </reaction>
    <physiologicalReaction direction="left-to-right" evidence="3">
        <dbReference type="Rhea" id="RHEA:43053"/>
    </physiologicalReaction>
</comment>
<dbReference type="PANTHER" id="PTHR43767">
    <property type="entry name" value="LONG-CHAIN-FATTY-ACID--COA LIGASE"/>
    <property type="match status" value="1"/>
</dbReference>
<dbReference type="AlphaFoldDB" id="A0A1Y5TSA0"/>
<feature type="domain" description="AMP-binding enzyme C-terminal" evidence="7">
    <location>
        <begin position="429"/>
        <end position="504"/>
    </location>
</feature>
<dbReference type="SUPFAM" id="SSF56801">
    <property type="entry name" value="Acetyl-CoA synthetase-like"/>
    <property type="match status" value="1"/>
</dbReference>
<dbReference type="InterPro" id="IPR045851">
    <property type="entry name" value="AMP-bd_C_sf"/>
</dbReference>
<evidence type="ECO:0000259" key="6">
    <source>
        <dbReference type="Pfam" id="PF00501"/>
    </source>
</evidence>
<evidence type="ECO:0000256" key="5">
    <source>
        <dbReference type="ARBA" id="ARBA00067668"/>
    </source>
</evidence>
<evidence type="ECO:0000256" key="1">
    <source>
        <dbReference type="ARBA" id="ARBA00006432"/>
    </source>
</evidence>
<keyword evidence="9" id="KW-1185">Reference proteome</keyword>
<dbReference type="InterPro" id="IPR020845">
    <property type="entry name" value="AMP-binding_CS"/>
</dbReference>
<evidence type="ECO:0000256" key="3">
    <source>
        <dbReference type="ARBA" id="ARBA00051915"/>
    </source>
</evidence>
<dbReference type="RefSeq" id="WP_085884691.1">
    <property type="nucleotide sequence ID" value="NZ_FWFR01000003.1"/>
</dbReference>
<dbReference type="InterPro" id="IPR025110">
    <property type="entry name" value="AMP-bd_C"/>
</dbReference>
<evidence type="ECO:0000313" key="9">
    <source>
        <dbReference type="Proteomes" id="UP000193200"/>
    </source>
</evidence>
<feature type="domain" description="AMP-dependent synthetase/ligase" evidence="6">
    <location>
        <begin position="9"/>
        <end position="379"/>
    </location>
</feature>
<gene>
    <name evidence="8" type="primary">lcfB_9</name>
    <name evidence="8" type="ORF">OCH7691_03339</name>
</gene>
<comment type="similarity">
    <text evidence="1">Belongs to the ATP-dependent AMP-binding enzyme family.</text>
</comment>
<dbReference type="PROSITE" id="PS00455">
    <property type="entry name" value="AMP_BINDING"/>
    <property type="match status" value="1"/>
</dbReference>
<dbReference type="EC" id="6.2.1.44" evidence="4"/>
<evidence type="ECO:0000259" key="7">
    <source>
        <dbReference type="Pfam" id="PF13193"/>
    </source>
</evidence>
<reference evidence="8 9" key="1">
    <citation type="submission" date="2017-03" db="EMBL/GenBank/DDBJ databases">
        <authorList>
            <person name="Afonso C.L."/>
            <person name="Miller P.J."/>
            <person name="Scott M.A."/>
            <person name="Spackman E."/>
            <person name="Goraichik I."/>
            <person name="Dimitrov K.M."/>
            <person name="Suarez D.L."/>
            <person name="Swayne D.E."/>
        </authorList>
    </citation>
    <scope>NUCLEOTIDE SEQUENCE [LARGE SCALE GENOMIC DNA]</scope>
    <source>
        <strain evidence="8 9">CECT 7691</strain>
    </source>
</reference>
<accession>A0A1Y5TSA0</accession>
<name>A0A1Y5TSA0_9PROT</name>
<dbReference type="Gene3D" id="3.40.50.12780">
    <property type="entry name" value="N-terminal domain of ligase-like"/>
    <property type="match status" value="1"/>
</dbReference>
<dbReference type="InterPro" id="IPR050237">
    <property type="entry name" value="ATP-dep_AMP-bd_enzyme"/>
</dbReference>
<dbReference type="Proteomes" id="UP000193200">
    <property type="component" value="Unassembled WGS sequence"/>
</dbReference>
<dbReference type="Gene3D" id="3.30.300.30">
    <property type="match status" value="1"/>
</dbReference>
<dbReference type="FunFam" id="3.30.300.30:FF:000008">
    <property type="entry name" value="2,3-dihydroxybenzoate-AMP ligase"/>
    <property type="match status" value="1"/>
</dbReference>
<keyword evidence="2 8" id="KW-0436">Ligase</keyword>
<dbReference type="PANTHER" id="PTHR43767:SF7">
    <property type="entry name" value="MEDIUM_LONG-CHAIN-FATTY-ACID--COA LIGASE FADD8"/>
    <property type="match status" value="1"/>
</dbReference>